<dbReference type="GO" id="GO:0003676">
    <property type="term" value="F:nucleic acid binding"/>
    <property type="evidence" value="ECO:0007669"/>
    <property type="project" value="InterPro"/>
</dbReference>
<evidence type="ECO:0000259" key="3">
    <source>
        <dbReference type="PROSITE" id="PS50994"/>
    </source>
</evidence>
<dbReference type="InterPro" id="IPR012337">
    <property type="entry name" value="RNaseH-like_sf"/>
</dbReference>
<evidence type="ECO:0000313" key="5">
    <source>
        <dbReference type="Proteomes" id="UP000827092"/>
    </source>
</evidence>
<feature type="compositionally biased region" description="Basic and acidic residues" evidence="2">
    <location>
        <begin position="350"/>
        <end position="362"/>
    </location>
</feature>
<dbReference type="Pfam" id="PF17921">
    <property type="entry name" value="Integrase_H2C2"/>
    <property type="match status" value="1"/>
</dbReference>
<dbReference type="InterPro" id="IPR001584">
    <property type="entry name" value="Integrase_cat-core"/>
</dbReference>
<dbReference type="InterPro" id="IPR041588">
    <property type="entry name" value="Integrase_H2C2"/>
</dbReference>
<dbReference type="EMBL" id="JAFNEN010000139">
    <property type="protein sequence ID" value="KAG8192394.1"/>
    <property type="molecule type" value="Genomic_DNA"/>
</dbReference>
<dbReference type="SUPFAM" id="SSF53098">
    <property type="entry name" value="Ribonuclease H-like"/>
    <property type="match status" value="1"/>
</dbReference>
<keyword evidence="5" id="KW-1185">Reference proteome</keyword>
<organism evidence="4 5">
    <name type="scientific">Oedothorax gibbosus</name>
    <dbReference type="NCBI Taxonomy" id="931172"/>
    <lineage>
        <taxon>Eukaryota</taxon>
        <taxon>Metazoa</taxon>
        <taxon>Ecdysozoa</taxon>
        <taxon>Arthropoda</taxon>
        <taxon>Chelicerata</taxon>
        <taxon>Arachnida</taxon>
        <taxon>Araneae</taxon>
        <taxon>Araneomorphae</taxon>
        <taxon>Entelegynae</taxon>
        <taxon>Araneoidea</taxon>
        <taxon>Linyphiidae</taxon>
        <taxon>Erigoninae</taxon>
        <taxon>Oedothorax</taxon>
    </lineage>
</organism>
<dbReference type="InterPro" id="IPR036397">
    <property type="entry name" value="RNaseH_sf"/>
</dbReference>
<feature type="domain" description="Integrase catalytic" evidence="3">
    <location>
        <begin position="176"/>
        <end position="336"/>
    </location>
</feature>
<dbReference type="PANTHER" id="PTHR37984">
    <property type="entry name" value="PROTEIN CBG26694"/>
    <property type="match status" value="1"/>
</dbReference>
<dbReference type="InterPro" id="IPR050951">
    <property type="entry name" value="Retrovirus_Pol_polyprotein"/>
</dbReference>
<dbReference type="AlphaFoldDB" id="A0AAV6V734"/>
<dbReference type="PROSITE" id="PS50994">
    <property type="entry name" value="INTEGRASE"/>
    <property type="match status" value="1"/>
</dbReference>
<name>A0AAV6V734_9ARAC</name>
<evidence type="ECO:0000256" key="2">
    <source>
        <dbReference type="SAM" id="MobiDB-lite"/>
    </source>
</evidence>
<evidence type="ECO:0000313" key="4">
    <source>
        <dbReference type="EMBL" id="KAG8192394.1"/>
    </source>
</evidence>
<accession>A0AAV6V734</accession>
<dbReference type="Pfam" id="PF00665">
    <property type="entry name" value="rve"/>
    <property type="match status" value="1"/>
</dbReference>
<gene>
    <name evidence="4" type="ORF">JTE90_017932</name>
</gene>
<evidence type="ECO:0000256" key="1">
    <source>
        <dbReference type="ARBA" id="ARBA00012493"/>
    </source>
</evidence>
<dbReference type="EC" id="2.7.7.49" evidence="1"/>
<dbReference type="PANTHER" id="PTHR37984:SF7">
    <property type="entry name" value="INTEGRASE CATALYTIC DOMAIN-CONTAINING PROTEIN"/>
    <property type="match status" value="1"/>
</dbReference>
<feature type="compositionally biased region" description="Polar residues" evidence="2">
    <location>
        <begin position="422"/>
        <end position="447"/>
    </location>
</feature>
<feature type="region of interest" description="Disordered" evidence="2">
    <location>
        <begin position="343"/>
        <end position="365"/>
    </location>
</feature>
<dbReference type="Gene3D" id="1.10.340.70">
    <property type="match status" value="1"/>
</dbReference>
<dbReference type="FunFam" id="3.30.420.10:FF:000063">
    <property type="entry name" value="Retrovirus-related Pol polyprotein from transposon 297-like Protein"/>
    <property type="match status" value="1"/>
</dbReference>
<dbReference type="GO" id="GO:0003964">
    <property type="term" value="F:RNA-directed DNA polymerase activity"/>
    <property type="evidence" value="ECO:0007669"/>
    <property type="project" value="UniProtKB-EC"/>
</dbReference>
<dbReference type="GO" id="GO:0015074">
    <property type="term" value="P:DNA integration"/>
    <property type="evidence" value="ECO:0007669"/>
    <property type="project" value="InterPro"/>
</dbReference>
<dbReference type="Gene3D" id="3.30.420.10">
    <property type="entry name" value="Ribonuclease H-like superfamily/Ribonuclease H"/>
    <property type="match status" value="1"/>
</dbReference>
<dbReference type="FunFam" id="1.10.340.70:FF:000003">
    <property type="entry name" value="Protein CBG25708"/>
    <property type="match status" value="1"/>
</dbReference>
<dbReference type="Proteomes" id="UP000827092">
    <property type="component" value="Unassembled WGS sequence"/>
</dbReference>
<feature type="region of interest" description="Disordered" evidence="2">
    <location>
        <begin position="410"/>
        <end position="473"/>
    </location>
</feature>
<protein>
    <recommendedName>
        <fullName evidence="1">RNA-directed DNA polymerase</fullName>
        <ecNumber evidence="1">2.7.7.49</ecNumber>
    </recommendedName>
</protein>
<proteinExistence type="predicted"/>
<sequence length="486" mass="55406">MNFKILGGEISPFSPPVDPPLPGADVLNTPFLEAGAATVHAVLTSSKEKTEQLQHATEEDPELSMVKTYLKEGWPSSIQHLTPEVRPYWNIKSEIHHYEGLLFLGRRTIIPKAMREEVLMKLHVAHQGITSCQRKAKNTIYWPNLMEDIKKMVECCQTCQTYQRSNTRQPLIPYEVPTLPWENIGIDFLYVNGDEFLQVIDYHSKFIEVKKVSSKTAESIVSALKQIFRTHGIPKQLHSDNGPPFNSQVFHKFVQDYEMKHVTSSPCFPQSNGMVERSIETLKGILFKVHQSHGDPNLALIEYNNTPKQNLPSPAEMLMGRVLRSLTPVKNILLKPKFPTTKTLQMLKQQQREQKEKYDKKSSSLKPLNVNQKVYVQMAHRNWSPATVIEEHQTPRSYIVQLENGSEIRRNRVHIRPDNGIANDNLQSNTENPEVNSPTTSSPSGQLPPSNNQTTPPNSPATPVRQNERPKRLIKRPIKLNDFITN</sequence>
<comment type="caution">
    <text evidence="4">The sequence shown here is derived from an EMBL/GenBank/DDBJ whole genome shotgun (WGS) entry which is preliminary data.</text>
</comment>
<reference evidence="4 5" key="1">
    <citation type="journal article" date="2022" name="Nat. Ecol. Evol.">
        <title>A masculinizing supergene underlies an exaggerated male reproductive morph in a spider.</title>
        <authorList>
            <person name="Hendrickx F."/>
            <person name="De Corte Z."/>
            <person name="Sonet G."/>
            <person name="Van Belleghem S.M."/>
            <person name="Kostlbacher S."/>
            <person name="Vangestel C."/>
        </authorList>
    </citation>
    <scope>NUCLEOTIDE SEQUENCE [LARGE SCALE GENOMIC DNA]</scope>
    <source>
        <strain evidence="4">W744_W776</strain>
    </source>
</reference>